<gene>
    <name evidence="1" type="ORF">PanWU01x14_031830</name>
</gene>
<evidence type="ECO:0000313" key="1">
    <source>
        <dbReference type="EMBL" id="PON76863.1"/>
    </source>
</evidence>
<name>A0A2P5DU92_PARAD</name>
<accession>A0A2P5DU92</accession>
<keyword evidence="2" id="KW-1185">Reference proteome</keyword>
<organism evidence="1 2">
    <name type="scientific">Parasponia andersonii</name>
    <name type="common">Sponia andersonii</name>
    <dbReference type="NCBI Taxonomy" id="3476"/>
    <lineage>
        <taxon>Eukaryota</taxon>
        <taxon>Viridiplantae</taxon>
        <taxon>Streptophyta</taxon>
        <taxon>Embryophyta</taxon>
        <taxon>Tracheophyta</taxon>
        <taxon>Spermatophyta</taxon>
        <taxon>Magnoliopsida</taxon>
        <taxon>eudicotyledons</taxon>
        <taxon>Gunneridae</taxon>
        <taxon>Pentapetalae</taxon>
        <taxon>rosids</taxon>
        <taxon>fabids</taxon>
        <taxon>Rosales</taxon>
        <taxon>Cannabaceae</taxon>
        <taxon>Parasponia</taxon>
    </lineage>
</organism>
<sequence>MQVNYISFENDCMTLDFTTNFIDTVQPVPPKLEDGGQATIDDLKELNHSIEDEPTPIFVSTLLTEKELQQYEQFLCEYKDEFT</sequence>
<protein>
    <submittedName>
        <fullName evidence="1">Uncharacterized protein</fullName>
    </submittedName>
</protein>
<comment type="caution">
    <text evidence="1">The sequence shown here is derived from an EMBL/GenBank/DDBJ whole genome shotgun (WGS) entry which is preliminary data.</text>
</comment>
<evidence type="ECO:0000313" key="2">
    <source>
        <dbReference type="Proteomes" id="UP000237105"/>
    </source>
</evidence>
<proteinExistence type="predicted"/>
<dbReference type="EMBL" id="JXTB01000016">
    <property type="protein sequence ID" value="PON76863.1"/>
    <property type="molecule type" value="Genomic_DNA"/>
</dbReference>
<dbReference type="Proteomes" id="UP000237105">
    <property type="component" value="Unassembled WGS sequence"/>
</dbReference>
<reference evidence="2" key="1">
    <citation type="submission" date="2016-06" db="EMBL/GenBank/DDBJ databases">
        <title>Parallel loss of symbiosis genes in relatives of nitrogen-fixing non-legume Parasponia.</title>
        <authorList>
            <person name="Van Velzen R."/>
            <person name="Holmer R."/>
            <person name="Bu F."/>
            <person name="Rutten L."/>
            <person name="Van Zeijl A."/>
            <person name="Liu W."/>
            <person name="Santuari L."/>
            <person name="Cao Q."/>
            <person name="Sharma T."/>
            <person name="Shen D."/>
            <person name="Roswanjaya Y."/>
            <person name="Wardhani T."/>
            <person name="Kalhor M.S."/>
            <person name="Jansen J."/>
            <person name="Van den Hoogen J."/>
            <person name="Gungor B."/>
            <person name="Hartog M."/>
            <person name="Hontelez J."/>
            <person name="Verver J."/>
            <person name="Yang W.-C."/>
            <person name="Schijlen E."/>
            <person name="Repin R."/>
            <person name="Schilthuizen M."/>
            <person name="Schranz E."/>
            <person name="Heidstra R."/>
            <person name="Miyata K."/>
            <person name="Fedorova E."/>
            <person name="Kohlen W."/>
            <person name="Bisseling T."/>
            <person name="Smit S."/>
            <person name="Geurts R."/>
        </authorList>
    </citation>
    <scope>NUCLEOTIDE SEQUENCE [LARGE SCALE GENOMIC DNA]</scope>
    <source>
        <strain evidence="2">cv. WU1-14</strain>
    </source>
</reference>
<dbReference type="AlphaFoldDB" id="A0A2P5DU92"/>
<dbReference type="OrthoDB" id="1734929at2759"/>